<dbReference type="RefSeq" id="XP_007750298.1">
    <property type="nucleotide sequence ID" value="XM_007752108.1"/>
</dbReference>
<dbReference type="GeneID" id="19196225"/>
<accession>W9W5V6</accession>
<dbReference type="HOGENOM" id="CLU_2558132_0_0_1"/>
<evidence type="ECO:0000313" key="2">
    <source>
        <dbReference type="Proteomes" id="UP000019471"/>
    </source>
</evidence>
<proteinExistence type="predicted"/>
<dbReference type="SUPFAM" id="SSF51735">
    <property type="entry name" value="NAD(P)-binding Rossmann-fold domains"/>
    <property type="match status" value="1"/>
</dbReference>
<dbReference type="Gene3D" id="3.40.50.720">
    <property type="entry name" value="NAD(P)-binding Rossmann-like Domain"/>
    <property type="match status" value="1"/>
</dbReference>
<name>W9W5V6_9EURO</name>
<dbReference type="EMBL" id="AMGX01000026">
    <property type="protein sequence ID" value="EXJ63487.1"/>
    <property type="molecule type" value="Genomic_DNA"/>
</dbReference>
<dbReference type="InterPro" id="IPR036291">
    <property type="entry name" value="NAD(P)-bd_dom_sf"/>
</dbReference>
<dbReference type="OrthoDB" id="1669814at2759"/>
<dbReference type="Proteomes" id="UP000019471">
    <property type="component" value="Unassembled WGS sequence"/>
</dbReference>
<keyword evidence="2" id="KW-1185">Reference proteome</keyword>
<evidence type="ECO:0008006" key="3">
    <source>
        <dbReference type="Google" id="ProtNLM"/>
    </source>
</evidence>
<gene>
    <name evidence="1" type="ORF">A1O5_11536</name>
</gene>
<evidence type="ECO:0000313" key="1">
    <source>
        <dbReference type="EMBL" id="EXJ63487.1"/>
    </source>
</evidence>
<reference evidence="1 2" key="1">
    <citation type="submission" date="2013-03" db="EMBL/GenBank/DDBJ databases">
        <title>The Genome Sequence of Cladophialophora psammophila CBS 110553.</title>
        <authorList>
            <consortium name="The Broad Institute Genomics Platform"/>
            <person name="Cuomo C."/>
            <person name="de Hoog S."/>
            <person name="Gorbushina A."/>
            <person name="Walker B."/>
            <person name="Young S.K."/>
            <person name="Zeng Q."/>
            <person name="Gargeya S."/>
            <person name="Fitzgerald M."/>
            <person name="Haas B."/>
            <person name="Abouelleil A."/>
            <person name="Allen A.W."/>
            <person name="Alvarado L."/>
            <person name="Arachchi H.M."/>
            <person name="Berlin A.M."/>
            <person name="Chapman S.B."/>
            <person name="Gainer-Dewar J."/>
            <person name="Goldberg J."/>
            <person name="Griggs A."/>
            <person name="Gujja S."/>
            <person name="Hansen M."/>
            <person name="Howarth C."/>
            <person name="Imamovic A."/>
            <person name="Ireland A."/>
            <person name="Larimer J."/>
            <person name="McCowan C."/>
            <person name="Murphy C."/>
            <person name="Pearson M."/>
            <person name="Poon T.W."/>
            <person name="Priest M."/>
            <person name="Roberts A."/>
            <person name="Saif S."/>
            <person name="Shea T."/>
            <person name="Sisk P."/>
            <person name="Sykes S."/>
            <person name="Wortman J."/>
            <person name="Nusbaum C."/>
            <person name="Birren B."/>
        </authorList>
    </citation>
    <scope>NUCLEOTIDE SEQUENCE [LARGE SCALE GENOMIC DNA]</scope>
    <source>
        <strain evidence="1 2">CBS 110553</strain>
    </source>
</reference>
<dbReference type="Pfam" id="PF13561">
    <property type="entry name" value="adh_short_C2"/>
    <property type="match status" value="1"/>
</dbReference>
<comment type="caution">
    <text evidence="1">The sequence shown here is derived from an EMBL/GenBank/DDBJ whole genome shotgun (WGS) entry which is preliminary data.</text>
</comment>
<dbReference type="InterPro" id="IPR002347">
    <property type="entry name" value="SDR_fam"/>
</dbReference>
<sequence length="82" mass="9178">MRAPRALQKSLCIQIANGLPSSGIRVNCISLGYVNTEMNAEIVRQRPEVLYYLNEAPPMKRFGQHMDLAGGLVWLMPALQHV</sequence>
<dbReference type="PRINTS" id="PR00081">
    <property type="entry name" value="GDHRDH"/>
</dbReference>
<protein>
    <recommendedName>
        <fullName evidence="3">3-oxoacyl-[acyl-carrier protein] reductase</fullName>
    </recommendedName>
</protein>
<dbReference type="AlphaFoldDB" id="W9W5V6"/>
<organism evidence="1 2">
    <name type="scientific">Cladophialophora psammophila CBS 110553</name>
    <dbReference type="NCBI Taxonomy" id="1182543"/>
    <lineage>
        <taxon>Eukaryota</taxon>
        <taxon>Fungi</taxon>
        <taxon>Dikarya</taxon>
        <taxon>Ascomycota</taxon>
        <taxon>Pezizomycotina</taxon>
        <taxon>Eurotiomycetes</taxon>
        <taxon>Chaetothyriomycetidae</taxon>
        <taxon>Chaetothyriales</taxon>
        <taxon>Herpotrichiellaceae</taxon>
        <taxon>Cladophialophora</taxon>
    </lineage>
</organism>